<dbReference type="InterPro" id="IPR016181">
    <property type="entry name" value="Acyl_CoA_acyltransferase"/>
</dbReference>
<dbReference type="AlphaFoldDB" id="A0A917V5K7"/>
<reference evidence="2 3" key="1">
    <citation type="journal article" date="2014" name="Int. J. Syst. Evol. Microbiol.">
        <title>Complete genome sequence of Corynebacterium casei LMG S-19264T (=DSM 44701T), isolated from a smear-ripened cheese.</title>
        <authorList>
            <consortium name="US DOE Joint Genome Institute (JGI-PGF)"/>
            <person name="Walter F."/>
            <person name="Albersmeier A."/>
            <person name="Kalinowski J."/>
            <person name="Ruckert C."/>
        </authorList>
    </citation>
    <scope>NUCLEOTIDE SEQUENCE [LARGE SCALE GENOMIC DNA]</scope>
    <source>
        <strain evidence="2 3">CGMCC 1.9161</strain>
    </source>
</reference>
<evidence type="ECO:0000259" key="1">
    <source>
        <dbReference type="Pfam" id="PF13480"/>
    </source>
</evidence>
<proteinExistence type="predicted"/>
<dbReference type="Proteomes" id="UP000600449">
    <property type="component" value="Unassembled WGS sequence"/>
</dbReference>
<keyword evidence="3" id="KW-1185">Reference proteome</keyword>
<protein>
    <recommendedName>
        <fullName evidence="1">BioF2-like acetyltransferase domain-containing protein</fullName>
    </recommendedName>
</protein>
<gene>
    <name evidence="2" type="ORF">GCM10011322_32760</name>
</gene>
<evidence type="ECO:0000313" key="3">
    <source>
        <dbReference type="Proteomes" id="UP000600449"/>
    </source>
</evidence>
<dbReference type="RefSeq" id="WP_188914334.1">
    <property type="nucleotide sequence ID" value="NZ_BMMF01000010.1"/>
</dbReference>
<feature type="domain" description="BioF2-like acetyltransferase" evidence="1">
    <location>
        <begin position="201"/>
        <end position="349"/>
    </location>
</feature>
<sequence>MTAHTDIGAVETDVAGSAAACDAAQAVRIRVHADLAEARAAWEELEAQHTASPYQSLAWQSAFLAHALPAGADSRIAVVSDAASGRPLLVLPLVIQRRGPLHVASLAGGKHANLHLPLACPRAPALRAPEAVRAHLLAIGRTLGIDAFAFINLPATWRGRPNPLALPGLRPAASDAYWSAFADHAADHPADAPPVPMSKETQKKLRKKGRALEALGPVRVSRARSEAEIAETLDAFFAFKARRMNALGIDDPFDAPGVRAFLASAAAPTPDGVRPALTLWRLTVGDRIAATFGAACDGERASGMFIAFDDAPEIARATPGDLMLLSIVEDLRAEGYESFDLGVGEARYKGHFCDRREALFELTLPVSLRGRAYAAGAGAAGRLKRAIKREAATNPRITAAIARARRLLKRPA</sequence>
<dbReference type="Pfam" id="PF13480">
    <property type="entry name" value="Acetyltransf_6"/>
    <property type="match status" value="1"/>
</dbReference>
<evidence type="ECO:0000313" key="2">
    <source>
        <dbReference type="EMBL" id="GGK43071.1"/>
    </source>
</evidence>
<dbReference type="SUPFAM" id="SSF55729">
    <property type="entry name" value="Acyl-CoA N-acyltransferases (Nat)"/>
    <property type="match status" value="1"/>
</dbReference>
<dbReference type="InterPro" id="IPR038740">
    <property type="entry name" value="BioF2-like_GNAT_dom"/>
</dbReference>
<name>A0A917V5K7_9HYPH</name>
<dbReference type="Gene3D" id="3.40.630.30">
    <property type="match status" value="1"/>
</dbReference>
<dbReference type="EMBL" id="BMMF01000010">
    <property type="protein sequence ID" value="GGK43071.1"/>
    <property type="molecule type" value="Genomic_DNA"/>
</dbReference>
<accession>A0A917V5K7</accession>
<comment type="caution">
    <text evidence="2">The sequence shown here is derived from an EMBL/GenBank/DDBJ whole genome shotgun (WGS) entry which is preliminary data.</text>
</comment>
<organism evidence="2 3">
    <name type="scientific">Salinarimonas ramus</name>
    <dbReference type="NCBI Taxonomy" id="690164"/>
    <lineage>
        <taxon>Bacteria</taxon>
        <taxon>Pseudomonadati</taxon>
        <taxon>Pseudomonadota</taxon>
        <taxon>Alphaproteobacteria</taxon>
        <taxon>Hyphomicrobiales</taxon>
        <taxon>Salinarimonadaceae</taxon>
        <taxon>Salinarimonas</taxon>
    </lineage>
</organism>